<keyword evidence="3" id="KW-1185">Reference proteome</keyword>
<gene>
    <name evidence="2" type="ORF">FCALED_LOCUS10386</name>
</gene>
<evidence type="ECO:0000313" key="3">
    <source>
        <dbReference type="Proteomes" id="UP000789570"/>
    </source>
</evidence>
<reference evidence="2" key="1">
    <citation type="submission" date="2021-06" db="EMBL/GenBank/DDBJ databases">
        <authorList>
            <person name="Kallberg Y."/>
            <person name="Tangrot J."/>
            <person name="Rosling A."/>
        </authorList>
    </citation>
    <scope>NUCLEOTIDE SEQUENCE</scope>
    <source>
        <strain evidence="2">UK204</strain>
    </source>
</reference>
<dbReference type="EMBL" id="CAJVPQ010003792">
    <property type="protein sequence ID" value="CAG8637401.1"/>
    <property type="molecule type" value="Genomic_DNA"/>
</dbReference>
<feature type="region of interest" description="Disordered" evidence="1">
    <location>
        <begin position="59"/>
        <end position="81"/>
    </location>
</feature>
<sequence>MAVIPQPLDVLDIAVNKGFQSNVRKLYNDWMTNEVHKLTPAGRIKNPSYSLQINTKKMNQMKNSNNEGNEGNDDNEIEYNN</sequence>
<evidence type="ECO:0000313" key="2">
    <source>
        <dbReference type="EMBL" id="CAG8637401.1"/>
    </source>
</evidence>
<dbReference type="AlphaFoldDB" id="A0A9N9DEX7"/>
<proteinExistence type="predicted"/>
<dbReference type="Proteomes" id="UP000789570">
    <property type="component" value="Unassembled WGS sequence"/>
</dbReference>
<accession>A0A9N9DEX7</accession>
<feature type="compositionally biased region" description="Acidic residues" evidence="1">
    <location>
        <begin position="70"/>
        <end position="81"/>
    </location>
</feature>
<comment type="caution">
    <text evidence="2">The sequence shown here is derived from an EMBL/GenBank/DDBJ whole genome shotgun (WGS) entry which is preliminary data.</text>
</comment>
<name>A0A9N9DEX7_9GLOM</name>
<evidence type="ECO:0000256" key="1">
    <source>
        <dbReference type="SAM" id="MobiDB-lite"/>
    </source>
</evidence>
<organism evidence="2 3">
    <name type="scientific">Funneliformis caledonium</name>
    <dbReference type="NCBI Taxonomy" id="1117310"/>
    <lineage>
        <taxon>Eukaryota</taxon>
        <taxon>Fungi</taxon>
        <taxon>Fungi incertae sedis</taxon>
        <taxon>Mucoromycota</taxon>
        <taxon>Glomeromycotina</taxon>
        <taxon>Glomeromycetes</taxon>
        <taxon>Glomerales</taxon>
        <taxon>Glomeraceae</taxon>
        <taxon>Funneliformis</taxon>
    </lineage>
</organism>
<dbReference type="OrthoDB" id="2436459at2759"/>
<protein>
    <submittedName>
        <fullName evidence="2">7017_t:CDS:1</fullName>
    </submittedName>
</protein>